<protein>
    <submittedName>
        <fullName evidence="3">Alkylphosphonate utilization protein</fullName>
    </submittedName>
</protein>
<gene>
    <name evidence="3" type="ORF">ICN82_14805</name>
</gene>
<evidence type="ECO:0000313" key="3">
    <source>
        <dbReference type="EMBL" id="MBE3639469.1"/>
    </source>
</evidence>
<dbReference type="GO" id="GO:0006046">
    <property type="term" value="P:N-acetylglucosamine catabolic process"/>
    <property type="evidence" value="ECO:0007669"/>
    <property type="project" value="TreeGrafter"/>
</dbReference>
<name>A0A8J6YZC3_9RHOB</name>
<keyword evidence="4" id="KW-1185">Reference proteome</keyword>
<dbReference type="GO" id="GO:0008448">
    <property type="term" value="F:N-acetylglucosamine-6-phosphate deacetylase activity"/>
    <property type="evidence" value="ECO:0007669"/>
    <property type="project" value="TreeGrafter"/>
</dbReference>
<proteinExistence type="inferred from homology"/>
<evidence type="ECO:0000313" key="4">
    <source>
        <dbReference type="Proteomes" id="UP000609121"/>
    </source>
</evidence>
<dbReference type="Proteomes" id="UP000609121">
    <property type="component" value="Unassembled WGS sequence"/>
</dbReference>
<dbReference type="PANTHER" id="PTHR11113">
    <property type="entry name" value="N-ACETYLGLUCOSAMINE-6-PHOSPHATE DEACETYLASE"/>
    <property type="match status" value="1"/>
</dbReference>
<comment type="caution">
    <text evidence="3">The sequence shown here is derived from an EMBL/GenBank/DDBJ whole genome shotgun (WGS) entry which is preliminary data.</text>
</comment>
<comment type="similarity">
    <text evidence="1">Belongs to the metallo-dependent hydrolases superfamily. NagA family.</text>
</comment>
<reference evidence="3" key="1">
    <citation type="submission" date="2020-09" db="EMBL/GenBank/DDBJ databases">
        <title>A novel bacterium of genus Mangrovicoccus, isolated from South China Sea.</title>
        <authorList>
            <person name="Huang H."/>
            <person name="Mo K."/>
            <person name="Hu Y."/>
        </authorList>
    </citation>
    <scope>NUCLEOTIDE SEQUENCE</scope>
    <source>
        <strain evidence="3">HB182678</strain>
    </source>
</reference>
<accession>A0A8J6YZC3</accession>
<dbReference type="AlphaFoldDB" id="A0A8J6YZC3"/>
<dbReference type="Gene3D" id="2.30.40.10">
    <property type="entry name" value="Urease, subunit C, domain 1"/>
    <property type="match status" value="1"/>
</dbReference>
<organism evidence="3 4">
    <name type="scientific">Mangrovicoccus algicola</name>
    <dbReference type="NCBI Taxonomy" id="2771008"/>
    <lineage>
        <taxon>Bacteria</taxon>
        <taxon>Pseudomonadati</taxon>
        <taxon>Pseudomonadota</taxon>
        <taxon>Alphaproteobacteria</taxon>
        <taxon>Rhodobacterales</taxon>
        <taxon>Paracoccaceae</taxon>
        <taxon>Mangrovicoccus</taxon>
    </lineage>
</organism>
<dbReference type="Gene3D" id="3.20.20.140">
    <property type="entry name" value="Metal-dependent hydrolases"/>
    <property type="match status" value="2"/>
</dbReference>
<dbReference type="SUPFAM" id="SSF51338">
    <property type="entry name" value="Composite domain of metallo-dependent hydrolases"/>
    <property type="match status" value="1"/>
</dbReference>
<keyword evidence="2" id="KW-0378">Hydrolase</keyword>
<dbReference type="PANTHER" id="PTHR11113:SF14">
    <property type="entry name" value="N-ACETYLGLUCOSAMINE-6-PHOSPHATE DEACETYLASE"/>
    <property type="match status" value="1"/>
</dbReference>
<evidence type="ECO:0000256" key="2">
    <source>
        <dbReference type="ARBA" id="ARBA00022801"/>
    </source>
</evidence>
<sequence length="384" mass="40190">MSGQLPPLRFTGARILRDGILQERSIAIAGGRITKGPLPAIDLSGYVILPGIIDMMAARPAARGRIGGPGWFLDEADRIGAAAGVTTQFMHQGWSWETGADSPAAAEAMAQARAEQAARFATDLRLMLRIEHGLAHQTARILELVRRSGIDLVMFSNRAARARDLRDGDEAGFSGAAARIGQDAGALSQVLDALAATAASVPRALCDLAEQFDELGLPYGSIGDESGEAREHHSMIGAGICMAPASSRAAAAARAVCDPVVLSARDLAEQIQTRTLDAVQLARCDAIVSDGAPLQLAELALQLEAAGVMDLPRAWALISENPAQLMRLTGRGRLDLGARADLAILNRASGKIEVTIAGGRMAFLGGAAAARILGRDGRRLMAAE</sequence>
<dbReference type="EMBL" id="JACVXA010000047">
    <property type="protein sequence ID" value="MBE3639469.1"/>
    <property type="molecule type" value="Genomic_DNA"/>
</dbReference>
<dbReference type="InterPro" id="IPR032466">
    <property type="entry name" value="Metal_Hydrolase"/>
</dbReference>
<evidence type="ECO:0000256" key="1">
    <source>
        <dbReference type="ARBA" id="ARBA00010716"/>
    </source>
</evidence>
<dbReference type="SUPFAM" id="SSF51556">
    <property type="entry name" value="Metallo-dependent hydrolases"/>
    <property type="match status" value="1"/>
</dbReference>
<dbReference type="InterPro" id="IPR011059">
    <property type="entry name" value="Metal-dep_hydrolase_composite"/>
</dbReference>